<keyword evidence="6" id="KW-1185">Reference proteome</keyword>
<dbReference type="SUPFAM" id="SSF53335">
    <property type="entry name" value="S-adenosyl-L-methionine-dependent methyltransferases"/>
    <property type="match status" value="1"/>
</dbReference>
<name>A0ABV0L771_9PSEU</name>
<sequence length="202" mass="21488">MTDFDRPYWEAHWRHASTGPAEPNPHLVRETATLTPGTALDAGCGAGHEARWLASRGWAVTAVDISAAALARTAASAAALTRDTSSPAALARDTAAQDVEWVQADLTTWSPGRSFDLVVTHYAHPAMPQLDFYDRISRWVAPGGTLLVVAHQHGEASATPAGVTARLDAARWTIGTAETSVRTFGTATLHDVVVRATRRGDA</sequence>
<evidence type="ECO:0000256" key="3">
    <source>
        <dbReference type="ARBA" id="ARBA00022691"/>
    </source>
</evidence>
<dbReference type="EMBL" id="JBDZYD010000001">
    <property type="protein sequence ID" value="MEQ0558134.1"/>
    <property type="molecule type" value="Genomic_DNA"/>
</dbReference>
<dbReference type="InterPro" id="IPR041698">
    <property type="entry name" value="Methyltransf_25"/>
</dbReference>
<comment type="caution">
    <text evidence="5">The sequence shown here is derived from an EMBL/GenBank/DDBJ whole genome shotgun (WGS) entry which is preliminary data.</text>
</comment>
<dbReference type="PANTHER" id="PTHR43464">
    <property type="entry name" value="METHYLTRANSFERASE"/>
    <property type="match status" value="1"/>
</dbReference>
<evidence type="ECO:0000313" key="5">
    <source>
        <dbReference type="EMBL" id="MEQ0558134.1"/>
    </source>
</evidence>
<dbReference type="Proteomes" id="UP001440984">
    <property type="component" value="Unassembled WGS sequence"/>
</dbReference>
<evidence type="ECO:0000256" key="2">
    <source>
        <dbReference type="ARBA" id="ARBA00022679"/>
    </source>
</evidence>
<protein>
    <submittedName>
        <fullName evidence="5">Class I SAM-dependent methyltransferase</fullName>
        <ecNumber evidence="5">2.1.1.-</ecNumber>
    </submittedName>
</protein>
<evidence type="ECO:0000259" key="4">
    <source>
        <dbReference type="Pfam" id="PF13649"/>
    </source>
</evidence>
<keyword evidence="1 5" id="KW-0489">Methyltransferase</keyword>
<proteinExistence type="predicted"/>
<evidence type="ECO:0000256" key="1">
    <source>
        <dbReference type="ARBA" id="ARBA00022603"/>
    </source>
</evidence>
<dbReference type="InterPro" id="IPR029063">
    <property type="entry name" value="SAM-dependent_MTases_sf"/>
</dbReference>
<feature type="domain" description="Methyltransferase" evidence="4">
    <location>
        <begin position="40"/>
        <end position="144"/>
    </location>
</feature>
<keyword evidence="3" id="KW-0949">S-adenosyl-L-methionine</keyword>
<dbReference type="GO" id="GO:0032259">
    <property type="term" value="P:methylation"/>
    <property type="evidence" value="ECO:0007669"/>
    <property type="project" value="UniProtKB-KW"/>
</dbReference>
<evidence type="ECO:0000313" key="6">
    <source>
        <dbReference type="Proteomes" id="UP001440984"/>
    </source>
</evidence>
<dbReference type="Pfam" id="PF13649">
    <property type="entry name" value="Methyltransf_25"/>
    <property type="match status" value="1"/>
</dbReference>
<gene>
    <name evidence="5" type="ORF">ABJI51_03540</name>
</gene>
<accession>A0ABV0L771</accession>
<organism evidence="5 6">
    <name type="scientific">Amycolatopsis melonis</name>
    <dbReference type="NCBI Taxonomy" id="3156488"/>
    <lineage>
        <taxon>Bacteria</taxon>
        <taxon>Bacillati</taxon>
        <taxon>Actinomycetota</taxon>
        <taxon>Actinomycetes</taxon>
        <taxon>Pseudonocardiales</taxon>
        <taxon>Pseudonocardiaceae</taxon>
        <taxon>Amycolatopsis</taxon>
    </lineage>
</organism>
<dbReference type="CDD" id="cd02440">
    <property type="entry name" value="AdoMet_MTases"/>
    <property type="match status" value="1"/>
</dbReference>
<reference evidence="5 6" key="1">
    <citation type="submission" date="2024-05" db="EMBL/GenBank/DDBJ databases">
        <authorList>
            <person name="Zhao H."/>
            <person name="Xu Y."/>
            <person name="Lin S."/>
            <person name="Spain J.C."/>
            <person name="Zhou N.-Y."/>
        </authorList>
    </citation>
    <scope>NUCLEOTIDE SEQUENCE [LARGE SCALE GENOMIC DNA]</scope>
    <source>
        <strain evidence="5 6">NEAU-NG30</strain>
    </source>
</reference>
<dbReference type="RefSeq" id="WP_348947460.1">
    <property type="nucleotide sequence ID" value="NZ_JBDZYD010000001.1"/>
</dbReference>
<dbReference type="EC" id="2.1.1.-" evidence="5"/>
<dbReference type="PANTHER" id="PTHR43464:SF19">
    <property type="entry name" value="UBIQUINONE BIOSYNTHESIS O-METHYLTRANSFERASE, MITOCHONDRIAL"/>
    <property type="match status" value="1"/>
</dbReference>
<dbReference type="Gene3D" id="3.40.50.150">
    <property type="entry name" value="Vaccinia Virus protein VP39"/>
    <property type="match status" value="1"/>
</dbReference>
<dbReference type="GO" id="GO:0008168">
    <property type="term" value="F:methyltransferase activity"/>
    <property type="evidence" value="ECO:0007669"/>
    <property type="project" value="UniProtKB-KW"/>
</dbReference>
<keyword evidence="2 5" id="KW-0808">Transferase</keyword>